<keyword evidence="2" id="KW-0732">Signal</keyword>
<name>A0A397SLW9_9GLOM</name>
<organism evidence="3 4">
    <name type="scientific">Glomus cerebriforme</name>
    <dbReference type="NCBI Taxonomy" id="658196"/>
    <lineage>
        <taxon>Eukaryota</taxon>
        <taxon>Fungi</taxon>
        <taxon>Fungi incertae sedis</taxon>
        <taxon>Mucoromycota</taxon>
        <taxon>Glomeromycotina</taxon>
        <taxon>Glomeromycetes</taxon>
        <taxon>Glomerales</taxon>
        <taxon>Glomeraceae</taxon>
        <taxon>Glomus</taxon>
    </lineage>
</organism>
<feature type="chain" id="PRO_5017251207" evidence="2">
    <location>
        <begin position="25"/>
        <end position="94"/>
    </location>
</feature>
<gene>
    <name evidence="3" type="ORF">C1645_308727</name>
</gene>
<comment type="caution">
    <text evidence="3">The sequence shown here is derived from an EMBL/GenBank/DDBJ whole genome shotgun (WGS) entry which is preliminary data.</text>
</comment>
<feature type="compositionally biased region" description="Low complexity" evidence="1">
    <location>
        <begin position="32"/>
        <end position="42"/>
    </location>
</feature>
<keyword evidence="4" id="KW-1185">Reference proteome</keyword>
<evidence type="ECO:0000256" key="1">
    <source>
        <dbReference type="SAM" id="MobiDB-lite"/>
    </source>
</evidence>
<dbReference type="Proteomes" id="UP000265703">
    <property type="component" value="Unassembled WGS sequence"/>
</dbReference>
<reference evidence="3 4" key="1">
    <citation type="submission" date="2018-06" db="EMBL/GenBank/DDBJ databases">
        <title>Comparative genomics reveals the genomic features of Rhizophagus irregularis, R. cerebriforme, R. diaphanum and Gigaspora rosea, and their symbiotic lifestyle signature.</title>
        <authorList>
            <person name="Morin E."/>
            <person name="San Clemente H."/>
            <person name="Chen E.C.H."/>
            <person name="De La Providencia I."/>
            <person name="Hainaut M."/>
            <person name="Kuo A."/>
            <person name="Kohler A."/>
            <person name="Murat C."/>
            <person name="Tang N."/>
            <person name="Roy S."/>
            <person name="Loubradou J."/>
            <person name="Henrissat B."/>
            <person name="Grigoriev I.V."/>
            <person name="Corradi N."/>
            <person name="Roux C."/>
            <person name="Martin F.M."/>
        </authorList>
    </citation>
    <scope>NUCLEOTIDE SEQUENCE [LARGE SCALE GENOMIC DNA]</scope>
    <source>
        <strain evidence="3 4">DAOM 227022</strain>
    </source>
</reference>
<evidence type="ECO:0000313" key="4">
    <source>
        <dbReference type="Proteomes" id="UP000265703"/>
    </source>
</evidence>
<protein>
    <submittedName>
        <fullName evidence="3">Uncharacterized protein</fullName>
    </submittedName>
</protein>
<accession>A0A397SLW9</accession>
<dbReference type="AlphaFoldDB" id="A0A397SLW9"/>
<feature type="signal peptide" evidence="2">
    <location>
        <begin position="1"/>
        <end position="24"/>
    </location>
</feature>
<feature type="compositionally biased region" description="Basic and acidic residues" evidence="1">
    <location>
        <begin position="45"/>
        <end position="79"/>
    </location>
</feature>
<evidence type="ECO:0000313" key="3">
    <source>
        <dbReference type="EMBL" id="RIA87028.1"/>
    </source>
</evidence>
<feature type="region of interest" description="Disordered" evidence="1">
    <location>
        <begin position="29"/>
        <end position="81"/>
    </location>
</feature>
<proteinExistence type="predicted"/>
<evidence type="ECO:0000256" key="2">
    <source>
        <dbReference type="SAM" id="SignalP"/>
    </source>
</evidence>
<sequence length="94" mass="11102">MRSPRKATIIFVAIFLFLLSFVSAELNKRDPQAPAGGNPAPALERQVEEIQHQQREEKFQQLEHQQEHQQEGHQQEGHQQEQYQLQEELILQYQ</sequence>
<dbReference type="EMBL" id="QKYT01000330">
    <property type="protein sequence ID" value="RIA87028.1"/>
    <property type="molecule type" value="Genomic_DNA"/>
</dbReference>